<organism evidence="3 4">
    <name type="scientific">Alligator sinensis</name>
    <name type="common">Chinese alligator</name>
    <dbReference type="NCBI Taxonomy" id="38654"/>
    <lineage>
        <taxon>Eukaryota</taxon>
        <taxon>Metazoa</taxon>
        <taxon>Chordata</taxon>
        <taxon>Craniata</taxon>
        <taxon>Vertebrata</taxon>
        <taxon>Euteleostomi</taxon>
        <taxon>Archelosauria</taxon>
        <taxon>Archosauria</taxon>
        <taxon>Crocodylia</taxon>
        <taxon>Alligatoridae</taxon>
        <taxon>Alligatorinae</taxon>
        <taxon>Alligator</taxon>
    </lineage>
</organism>
<accession>A0A3Q0G1G4</accession>
<dbReference type="InParanoid" id="A0A3Q0G1G4"/>
<dbReference type="KEGG" id="asn:112549391"/>
<proteinExistence type="predicted"/>
<sequence>MSSSWLSSKDPELQQDAVKVLGPAMGLLLHHERHHDTVFERLPCLLQQYEGQLNNLHVTMSLSQILEVAYDFQVPLPNGKLKSISDLGTQQPAGQDKNSPETHPSLGRTKRVQPQHPCTQ</sequence>
<dbReference type="RefSeq" id="XP_025053489.1">
    <property type="nucleotide sequence ID" value="XM_025197704.1"/>
</dbReference>
<evidence type="ECO:0000313" key="4">
    <source>
        <dbReference type="RefSeq" id="XP_025053489.1"/>
    </source>
</evidence>
<feature type="domain" description="MROH2B-like HEAT-repeats" evidence="2">
    <location>
        <begin position="29"/>
        <end position="97"/>
    </location>
</feature>
<dbReference type="GeneID" id="112549391"/>
<dbReference type="Proteomes" id="UP000189705">
    <property type="component" value="Unplaced"/>
</dbReference>
<dbReference type="Pfam" id="PF23210">
    <property type="entry name" value="HEAT_Maestro_2"/>
    <property type="match status" value="1"/>
</dbReference>
<evidence type="ECO:0000256" key="1">
    <source>
        <dbReference type="SAM" id="MobiDB-lite"/>
    </source>
</evidence>
<name>A0A3Q0G1G4_ALLSI</name>
<evidence type="ECO:0000259" key="2">
    <source>
        <dbReference type="Pfam" id="PF23210"/>
    </source>
</evidence>
<dbReference type="InterPro" id="IPR055408">
    <property type="entry name" value="HEAT_MROH2B-like"/>
</dbReference>
<keyword evidence="3" id="KW-1185">Reference proteome</keyword>
<gene>
    <name evidence="4" type="primary">LOC112549391</name>
</gene>
<evidence type="ECO:0000313" key="3">
    <source>
        <dbReference type="Proteomes" id="UP000189705"/>
    </source>
</evidence>
<dbReference type="AlphaFoldDB" id="A0A3Q0G1G4"/>
<feature type="compositionally biased region" description="Polar residues" evidence="1">
    <location>
        <begin position="86"/>
        <end position="97"/>
    </location>
</feature>
<feature type="region of interest" description="Disordered" evidence="1">
    <location>
        <begin position="81"/>
        <end position="120"/>
    </location>
</feature>
<protein>
    <submittedName>
        <fullName evidence="4">Maestro heat-like repeat-containing protein family member 2A</fullName>
    </submittedName>
</protein>
<reference evidence="4" key="1">
    <citation type="submission" date="2025-08" db="UniProtKB">
        <authorList>
            <consortium name="RefSeq"/>
        </authorList>
    </citation>
    <scope>IDENTIFICATION</scope>
</reference>